<name>A0ABS3YVD7_9BACT</name>
<dbReference type="EMBL" id="JAGHKO010000002">
    <property type="protein sequence ID" value="MBO9201131.1"/>
    <property type="molecule type" value="Genomic_DNA"/>
</dbReference>
<feature type="transmembrane region" description="Helical" evidence="1">
    <location>
        <begin position="12"/>
        <end position="31"/>
    </location>
</feature>
<comment type="caution">
    <text evidence="2">The sequence shown here is derived from an EMBL/GenBank/DDBJ whole genome shotgun (WGS) entry which is preliminary data.</text>
</comment>
<dbReference type="Proteomes" id="UP000677244">
    <property type="component" value="Unassembled WGS sequence"/>
</dbReference>
<protein>
    <recommendedName>
        <fullName evidence="4">MFS transporter</fullName>
    </recommendedName>
</protein>
<keyword evidence="1" id="KW-0812">Transmembrane</keyword>
<evidence type="ECO:0008006" key="4">
    <source>
        <dbReference type="Google" id="ProtNLM"/>
    </source>
</evidence>
<evidence type="ECO:0000313" key="3">
    <source>
        <dbReference type="Proteomes" id="UP000677244"/>
    </source>
</evidence>
<sequence length="52" mass="6109">MRLTKRTSVPKPYFSGWELFVMVFLAFLQTFTLDLLMSPLDVIQMVNEELPD</sequence>
<proteinExistence type="predicted"/>
<accession>A0ABS3YVD7</accession>
<keyword evidence="1" id="KW-1133">Transmembrane helix</keyword>
<keyword evidence="3" id="KW-1185">Reference proteome</keyword>
<dbReference type="RefSeq" id="WP_209139197.1">
    <property type="nucleotide sequence ID" value="NZ_JAGHKO010000002.1"/>
</dbReference>
<evidence type="ECO:0000313" key="2">
    <source>
        <dbReference type="EMBL" id="MBO9201131.1"/>
    </source>
</evidence>
<keyword evidence="1" id="KW-0472">Membrane</keyword>
<evidence type="ECO:0000256" key="1">
    <source>
        <dbReference type="SAM" id="Phobius"/>
    </source>
</evidence>
<organism evidence="2 3">
    <name type="scientific">Niastella soli</name>
    <dbReference type="NCBI Taxonomy" id="2821487"/>
    <lineage>
        <taxon>Bacteria</taxon>
        <taxon>Pseudomonadati</taxon>
        <taxon>Bacteroidota</taxon>
        <taxon>Chitinophagia</taxon>
        <taxon>Chitinophagales</taxon>
        <taxon>Chitinophagaceae</taxon>
        <taxon>Niastella</taxon>
    </lineage>
</organism>
<reference evidence="2 3" key="1">
    <citation type="submission" date="2021-03" db="EMBL/GenBank/DDBJ databases">
        <title>Assistant Professor.</title>
        <authorList>
            <person name="Huq M.A."/>
        </authorList>
    </citation>
    <scope>NUCLEOTIDE SEQUENCE [LARGE SCALE GENOMIC DNA]</scope>
    <source>
        <strain evidence="2 3">MAH-29</strain>
    </source>
</reference>
<gene>
    <name evidence="2" type="ORF">J7I42_12705</name>
</gene>